<dbReference type="Proteomes" id="UP000037510">
    <property type="component" value="Unassembled WGS sequence"/>
</dbReference>
<feature type="non-terminal residue" evidence="1">
    <location>
        <position position="152"/>
    </location>
</feature>
<dbReference type="EMBL" id="JTDY01004367">
    <property type="protein sequence ID" value="KOB68242.1"/>
    <property type="molecule type" value="Genomic_DNA"/>
</dbReference>
<reference evidence="1 2" key="1">
    <citation type="journal article" date="2015" name="Genome Biol. Evol.">
        <title>The genome of winter moth (Operophtera brumata) provides a genomic perspective on sexual dimorphism and phenology.</title>
        <authorList>
            <person name="Derks M.F."/>
            <person name="Smit S."/>
            <person name="Salis L."/>
            <person name="Schijlen E."/>
            <person name="Bossers A."/>
            <person name="Mateman C."/>
            <person name="Pijl A.S."/>
            <person name="de Ridder D."/>
            <person name="Groenen M.A."/>
            <person name="Visser M.E."/>
            <person name="Megens H.J."/>
        </authorList>
    </citation>
    <scope>NUCLEOTIDE SEQUENCE [LARGE SCALE GENOMIC DNA]</scope>
    <source>
        <strain evidence="1">WM2013NL</strain>
        <tissue evidence="1">Head and thorax</tissue>
    </source>
</reference>
<dbReference type="Pfam" id="PF03564">
    <property type="entry name" value="DUF1759"/>
    <property type="match status" value="1"/>
</dbReference>
<gene>
    <name evidence="1" type="ORF">OBRU01_12438</name>
</gene>
<accession>A0A0L7KYE3</accession>
<evidence type="ECO:0000313" key="1">
    <source>
        <dbReference type="EMBL" id="KOB68242.1"/>
    </source>
</evidence>
<keyword evidence="2" id="KW-1185">Reference proteome</keyword>
<dbReference type="InterPro" id="IPR005312">
    <property type="entry name" value="DUF1759"/>
</dbReference>
<organism evidence="1 2">
    <name type="scientific">Operophtera brumata</name>
    <name type="common">Winter moth</name>
    <name type="synonym">Phalaena brumata</name>
    <dbReference type="NCBI Taxonomy" id="104452"/>
    <lineage>
        <taxon>Eukaryota</taxon>
        <taxon>Metazoa</taxon>
        <taxon>Ecdysozoa</taxon>
        <taxon>Arthropoda</taxon>
        <taxon>Hexapoda</taxon>
        <taxon>Insecta</taxon>
        <taxon>Pterygota</taxon>
        <taxon>Neoptera</taxon>
        <taxon>Endopterygota</taxon>
        <taxon>Lepidoptera</taxon>
        <taxon>Glossata</taxon>
        <taxon>Ditrysia</taxon>
        <taxon>Geometroidea</taxon>
        <taxon>Geometridae</taxon>
        <taxon>Larentiinae</taxon>
        <taxon>Operophtera</taxon>
    </lineage>
</organism>
<protein>
    <submittedName>
        <fullName evidence="1">Gag-pol polyprotein</fullName>
    </submittedName>
</protein>
<proteinExistence type="predicted"/>
<evidence type="ECO:0000313" key="2">
    <source>
        <dbReference type="Proteomes" id="UP000037510"/>
    </source>
</evidence>
<name>A0A0L7KYE3_OPEBR</name>
<sequence>MLTTVKELRKKRASYKAKLTQFKKYLDSISTCEKLNTEEYQERECFEQLYFSTIASARVLLSQNTPAEQADSLLDIESMPKESSAALRALIDTINKNLRALNTLNIKTENWDVLIIHQDLPTLDKFITFLKGQAELLESVEHTNAKRRHSEP</sequence>
<comment type="caution">
    <text evidence="1">The sequence shown here is derived from an EMBL/GenBank/DDBJ whole genome shotgun (WGS) entry which is preliminary data.</text>
</comment>
<dbReference type="AlphaFoldDB" id="A0A0L7KYE3"/>